<keyword evidence="1" id="KW-0472">Membrane</keyword>
<feature type="transmembrane region" description="Helical" evidence="1">
    <location>
        <begin position="95"/>
        <end position="116"/>
    </location>
</feature>
<comment type="caution">
    <text evidence="2">The sequence shown here is derived from an EMBL/GenBank/DDBJ whole genome shotgun (WGS) entry which is preliminary data.</text>
</comment>
<feature type="transmembrane region" description="Helical" evidence="1">
    <location>
        <begin position="52"/>
        <end position="75"/>
    </location>
</feature>
<organism evidence="2 3">
    <name type="scientific">Rubroshorea leprosula</name>
    <dbReference type="NCBI Taxonomy" id="152421"/>
    <lineage>
        <taxon>Eukaryota</taxon>
        <taxon>Viridiplantae</taxon>
        <taxon>Streptophyta</taxon>
        <taxon>Embryophyta</taxon>
        <taxon>Tracheophyta</taxon>
        <taxon>Spermatophyta</taxon>
        <taxon>Magnoliopsida</taxon>
        <taxon>eudicotyledons</taxon>
        <taxon>Gunneridae</taxon>
        <taxon>Pentapetalae</taxon>
        <taxon>rosids</taxon>
        <taxon>malvids</taxon>
        <taxon>Malvales</taxon>
        <taxon>Dipterocarpaceae</taxon>
        <taxon>Rubroshorea</taxon>
    </lineage>
</organism>
<reference evidence="2 3" key="1">
    <citation type="journal article" date="2021" name="Commun. Biol.">
        <title>The genome of Shorea leprosula (Dipterocarpaceae) highlights the ecological relevance of drought in aseasonal tropical rainforests.</title>
        <authorList>
            <person name="Ng K.K.S."/>
            <person name="Kobayashi M.J."/>
            <person name="Fawcett J.A."/>
            <person name="Hatakeyama M."/>
            <person name="Paape T."/>
            <person name="Ng C.H."/>
            <person name="Ang C.C."/>
            <person name="Tnah L.H."/>
            <person name="Lee C.T."/>
            <person name="Nishiyama T."/>
            <person name="Sese J."/>
            <person name="O'Brien M.J."/>
            <person name="Copetti D."/>
            <person name="Mohd Noor M.I."/>
            <person name="Ong R.C."/>
            <person name="Putra M."/>
            <person name="Sireger I.Z."/>
            <person name="Indrioko S."/>
            <person name="Kosugi Y."/>
            <person name="Izuno A."/>
            <person name="Isagi Y."/>
            <person name="Lee S.L."/>
            <person name="Shimizu K.K."/>
        </authorList>
    </citation>
    <scope>NUCLEOTIDE SEQUENCE [LARGE SCALE GENOMIC DNA]</scope>
    <source>
        <strain evidence="2">214</strain>
    </source>
</reference>
<protein>
    <submittedName>
        <fullName evidence="2">Uncharacterized protein</fullName>
    </submittedName>
</protein>
<dbReference type="Proteomes" id="UP001054252">
    <property type="component" value="Unassembled WGS sequence"/>
</dbReference>
<evidence type="ECO:0000313" key="2">
    <source>
        <dbReference type="EMBL" id="GKV10672.1"/>
    </source>
</evidence>
<name>A0AAV5JH47_9ROSI</name>
<dbReference type="AlphaFoldDB" id="A0AAV5JH47"/>
<keyword evidence="1" id="KW-1133">Transmembrane helix</keyword>
<sequence length="122" mass="13583">MRAEEREAKKCLQSKQVENLVPSQFSPGTIGKGEMGMEVAGEMKGPRFPLSFWEVAGASMVVLGFILGLLGVYLTLPASDYSFLKLPRSLEDLQILRLGFHSCVFLFLGRRSFFYVGKKMGI</sequence>
<keyword evidence="1" id="KW-0812">Transmembrane</keyword>
<proteinExistence type="predicted"/>
<dbReference type="EMBL" id="BPVZ01000032">
    <property type="protein sequence ID" value="GKV10672.1"/>
    <property type="molecule type" value="Genomic_DNA"/>
</dbReference>
<evidence type="ECO:0000313" key="3">
    <source>
        <dbReference type="Proteomes" id="UP001054252"/>
    </source>
</evidence>
<evidence type="ECO:0000256" key="1">
    <source>
        <dbReference type="SAM" id="Phobius"/>
    </source>
</evidence>
<accession>A0AAV5JH47</accession>
<gene>
    <name evidence="2" type="ORF">SLEP1_g22003</name>
</gene>
<keyword evidence="3" id="KW-1185">Reference proteome</keyword>